<dbReference type="SMART" id="SM00014">
    <property type="entry name" value="acidPPc"/>
    <property type="match status" value="1"/>
</dbReference>
<dbReference type="AlphaFoldDB" id="L8JYU3"/>
<dbReference type="SUPFAM" id="SSF48317">
    <property type="entry name" value="Acid phosphatase/Vanadium-dependent haloperoxidase"/>
    <property type="match status" value="1"/>
</dbReference>
<keyword evidence="1" id="KW-0472">Membrane</keyword>
<dbReference type="PANTHER" id="PTHR14969:SF13">
    <property type="entry name" value="AT30094P"/>
    <property type="match status" value="1"/>
</dbReference>
<dbReference type="eggNOG" id="COG0671">
    <property type="taxonomic scope" value="Bacteria"/>
</dbReference>
<accession>L8JYU3</accession>
<feature type="transmembrane region" description="Helical" evidence="1">
    <location>
        <begin position="112"/>
        <end position="130"/>
    </location>
</feature>
<dbReference type="EMBL" id="AMZN01000014">
    <property type="protein sequence ID" value="ELR72804.1"/>
    <property type="molecule type" value="Genomic_DNA"/>
</dbReference>
<dbReference type="CDD" id="cd03392">
    <property type="entry name" value="PAP2_like_2"/>
    <property type="match status" value="1"/>
</dbReference>
<protein>
    <recommendedName>
        <fullName evidence="2">Phosphatidic acid phosphatase type 2/haloperoxidase domain-containing protein</fullName>
    </recommendedName>
</protein>
<dbReference type="InterPro" id="IPR036938">
    <property type="entry name" value="PAP2/HPO_sf"/>
</dbReference>
<feature type="transmembrane region" description="Helical" evidence="1">
    <location>
        <begin position="84"/>
        <end position="100"/>
    </location>
</feature>
<name>L8JYU3_9BACT</name>
<keyword evidence="1" id="KW-0812">Transmembrane</keyword>
<reference evidence="3 4" key="1">
    <citation type="submission" date="2012-12" db="EMBL/GenBank/DDBJ databases">
        <title>Genome assembly of Fulvivirga imtechensis AK7.</title>
        <authorList>
            <person name="Nupur N."/>
            <person name="Khatri I."/>
            <person name="Kumar R."/>
            <person name="Subramanian S."/>
            <person name="Pinnaka A."/>
        </authorList>
    </citation>
    <scope>NUCLEOTIDE SEQUENCE [LARGE SCALE GENOMIC DNA]</scope>
    <source>
        <strain evidence="3 4">AK7</strain>
    </source>
</reference>
<evidence type="ECO:0000259" key="2">
    <source>
        <dbReference type="SMART" id="SM00014"/>
    </source>
</evidence>
<feature type="transmembrane region" description="Helical" evidence="1">
    <location>
        <begin position="181"/>
        <end position="201"/>
    </location>
</feature>
<evidence type="ECO:0000256" key="1">
    <source>
        <dbReference type="SAM" id="Phobius"/>
    </source>
</evidence>
<sequence>MITAVRRFVRELKWHKNEYVLFIVSLIIPGIICLFALNAFLEITERLQAQQLVKFDDLITEFVYTFRSDTTTSIVKFITDVGDVQAYAIIIPCVAVLLYYRGHHRWKLSLQATIVLLSATFLNIGIKSLISRPRPVEDMRLVIAHSYSFPSGHAMSAIAFYGFLIYLTYKYVPNMVLKIGLILIQLSLILGIGLSRVYLGVHFPTDVVAGFVAGLFWLIICIIVFNFINFYRTRRARKQGLNPDTN</sequence>
<dbReference type="STRING" id="1237149.C900_00765"/>
<feature type="transmembrane region" description="Helical" evidence="1">
    <location>
        <begin position="20"/>
        <end position="41"/>
    </location>
</feature>
<keyword evidence="1" id="KW-1133">Transmembrane helix</keyword>
<keyword evidence="4" id="KW-1185">Reference proteome</keyword>
<feature type="transmembrane region" description="Helical" evidence="1">
    <location>
        <begin position="207"/>
        <end position="228"/>
    </location>
</feature>
<dbReference type="RefSeq" id="WP_009578464.1">
    <property type="nucleotide sequence ID" value="NZ_AMZN01000014.1"/>
</dbReference>
<dbReference type="Proteomes" id="UP000011135">
    <property type="component" value="Unassembled WGS sequence"/>
</dbReference>
<dbReference type="InterPro" id="IPR000326">
    <property type="entry name" value="PAP2/HPO"/>
</dbReference>
<dbReference type="Gene3D" id="1.20.144.10">
    <property type="entry name" value="Phosphatidic acid phosphatase type 2/haloperoxidase"/>
    <property type="match status" value="2"/>
</dbReference>
<organism evidence="3 4">
    <name type="scientific">Fulvivirga imtechensis AK7</name>
    <dbReference type="NCBI Taxonomy" id="1237149"/>
    <lineage>
        <taxon>Bacteria</taxon>
        <taxon>Pseudomonadati</taxon>
        <taxon>Bacteroidota</taxon>
        <taxon>Cytophagia</taxon>
        <taxon>Cytophagales</taxon>
        <taxon>Fulvivirgaceae</taxon>
        <taxon>Fulvivirga</taxon>
    </lineage>
</organism>
<gene>
    <name evidence="3" type="ORF">C900_00765</name>
</gene>
<feature type="transmembrane region" description="Helical" evidence="1">
    <location>
        <begin position="150"/>
        <end position="169"/>
    </location>
</feature>
<evidence type="ECO:0000313" key="4">
    <source>
        <dbReference type="Proteomes" id="UP000011135"/>
    </source>
</evidence>
<dbReference type="PANTHER" id="PTHR14969">
    <property type="entry name" value="SPHINGOSINE-1-PHOSPHATE PHOSPHOHYDROLASE"/>
    <property type="match status" value="1"/>
</dbReference>
<feature type="domain" description="Phosphatidic acid phosphatase type 2/haloperoxidase" evidence="2">
    <location>
        <begin position="107"/>
        <end position="222"/>
    </location>
</feature>
<comment type="caution">
    <text evidence="3">The sequence shown here is derived from an EMBL/GenBank/DDBJ whole genome shotgun (WGS) entry which is preliminary data.</text>
</comment>
<dbReference type="Pfam" id="PF01569">
    <property type="entry name" value="PAP2"/>
    <property type="match status" value="1"/>
</dbReference>
<dbReference type="OrthoDB" id="9773582at2"/>
<proteinExistence type="predicted"/>
<evidence type="ECO:0000313" key="3">
    <source>
        <dbReference type="EMBL" id="ELR72804.1"/>
    </source>
</evidence>